<dbReference type="GO" id="GO:0035556">
    <property type="term" value="P:intracellular signal transduction"/>
    <property type="evidence" value="ECO:0007669"/>
    <property type="project" value="TreeGrafter"/>
</dbReference>
<feature type="binding site" evidence="3">
    <location>
        <position position="196"/>
    </location>
    <ligand>
        <name>ATP</name>
        <dbReference type="ChEBI" id="CHEBI:30616"/>
    </ligand>
</feature>
<dbReference type="PROSITE" id="PS00108">
    <property type="entry name" value="PROTEIN_KINASE_ST"/>
    <property type="match status" value="1"/>
</dbReference>
<evidence type="ECO:0000256" key="1">
    <source>
        <dbReference type="ARBA" id="ARBA00022741"/>
    </source>
</evidence>
<comment type="caution">
    <text evidence="6">The sequence shown here is derived from an EMBL/GenBank/DDBJ whole genome shotgun (WGS) entry which is preliminary data.</text>
</comment>
<dbReference type="InterPro" id="IPR008271">
    <property type="entry name" value="Ser/Thr_kinase_AS"/>
</dbReference>
<proteinExistence type="predicted"/>
<accession>A0A8H4R2M0</accession>
<dbReference type="EMBL" id="JAACJL010000015">
    <property type="protein sequence ID" value="KAF4621204.1"/>
    <property type="molecule type" value="Genomic_DNA"/>
</dbReference>
<keyword evidence="2 3" id="KW-0067">ATP-binding</keyword>
<evidence type="ECO:0000313" key="6">
    <source>
        <dbReference type="EMBL" id="KAF4621204.1"/>
    </source>
</evidence>
<dbReference type="SMART" id="SM00220">
    <property type="entry name" value="S_TKc"/>
    <property type="match status" value="1"/>
</dbReference>
<dbReference type="GO" id="GO:0005634">
    <property type="term" value="C:nucleus"/>
    <property type="evidence" value="ECO:0007669"/>
    <property type="project" value="TreeGrafter"/>
</dbReference>
<keyword evidence="1 3" id="KW-0547">Nucleotide-binding</keyword>
<feature type="region of interest" description="Disordered" evidence="4">
    <location>
        <begin position="99"/>
        <end position="121"/>
    </location>
</feature>
<dbReference type="Gene3D" id="1.10.510.10">
    <property type="entry name" value="Transferase(Phosphotransferase) domain 1"/>
    <property type="match status" value="1"/>
</dbReference>
<evidence type="ECO:0000313" key="7">
    <source>
        <dbReference type="Proteomes" id="UP000521872"/>
    </source>
</evidence>
<dbReference type="PANTHER" id="PTHR24346">
    <property type="entry name" value="MAP/MICROTUBULE AFFINITY-REGULATING KINASE"/>
    <property type="match status" value="1"/>
</dbReference>
<dbReference type="Gene3D" id="3.30.200.20">
    <property type="entry name" value="Phosphorylase Kinase, domain 1"/>
    <property type="match status" value="1"/>
</dbReference>
<feature type="domain" description="Protein kinase" evidence="5">
    <location>
        <begin position="163"/>
        <end position="511"/>
    </location>
</feature>
<dbReference type="PROSITE" id="PS50011">
    <property type="entry name" value="PROTEIN_KINASE_DOM"/>
    <property type="match status" value="1"/>
</dbReference>
<dbReference type="FunFam" id="3.30.200.20:FF:000314">
    <property type="entry name" value="Serine/threonine protein kinase"/>
    <property type="match status" value="1"/>
</dbReference>
<dbReference type="SUPFAM" id="SSF56112">
    <property type="entry name" value="Protein kinase-like (PK-like)"/>
    <property type="match status" value="2"/>
</dbReference>
<dbReference type="Proteomes" id="UP000521872">
    <property type="component" value="Unassembled WGS sequence"/>
</dbReference>
<dbReference type="AlphaFoldDB" id="A0A8H4R2M0"/>
<sequence length="520" mass="58022">MSLSSSFSSSSPVTLLPRSLLANHLACHPHRRCTTTIQLLPCHSSRMADGSRKRALSDCLSNLAHFEDSSLSRHQSLCSAPHGQHEEQKAGSFSSPALFHEDATHSHPSSHTEGAPRSEDQQGLFASCHANPVPPIDYNLEACLHSSQFPVNHKLEPTFVERYQLEDELGSGGYGFVMTAYHRSKGYEVAVKFIIKDKVPEHAWMDDPVVGRLPTEVILISGLHHPNIVKCLDLFEDSLYCYLVQELHGSPWDKEHTFSAHPTSLCRSTSFVSTPVLSPSSSETSLPASTPNTPPHQFAMLLPHLHEDDMGGELNRPLHCHMLTAQGHSRPEIHRRSSHDLFECIEQSEHKKLTEDQARYVFAQVADAVDYLHRRGIVHRDIKDENLVIDKDLKVKLIDFGSAIAVDPLEPPASYNMFYGTAAYASSEILLKKDYHAAPAEIWTMGILLSYLLAGVSPFPTARDAVEGRIFLSENVVGKIGDEPMDLMHKCLDPNPETRATISEILRHPWLRPYSRQPLL</sequence>
<dbReference type="PANTHER" id="PTHR24346:SF72">
    <property type="entry name" value="CAMK PROTEIN KINASE"/>
    <property type="match status" value="1"/>
</dbReference>
<evidence type="ECO:0000256" key="2">
    <source>
        <dbReference type="ARBA" id="ARBA00022840"/>
    </source>
</evidence>
<keyword evidence="7" id="KW-1185">Reference proteome</keyword>
<gene>
    <name evidence="6" type="ORF">D9613_000672</name>
</gene>
<reference evidence="6 7" key="1">
    <citation type="submission" date="2019-12" db="EMBL/GenBank/DDBJ databases">
        <authorList>
            <person name="Floudas D."/>
            <person name="Bentzer J."/>
            <person name="Ahren D."/>
            <person name="Johansson T."/>
            <person name="Persson P."/>
            <person name="Tunlid A."/>
        </authorList>
    </citation>
    <scope>NUCLEOTIDE SEQUENCE [LARGE SCALE GENOMIC DNA]</scope>
    <source>
        <strain evidence="6 7">CBS 102.39</strain>
    </source>
</reference>
<dbReference type="PROSITE" id="PS00107">
    <property type="entry name" value="PROTEIN_KINASE_ATP"/>
    <property type="match status" value="1"/>
</dbReference>
<dbReference type="GO" id="GO:0005829">
    <property type="term" value="C:cytosol"/>
    <property type="evidence" value="ECO:0007669"/>
    <property type="project" value="TreeGrafter"/>
</dbReference>
<evidence type="ECO:0000256" key="3">
    <source>
        <dbReference type="PROSITE-ProRule" id="PRU10141"/>
    </source>
</evidence>
<dbReference type="InterPro" id="IPR000719">
    <property type="entry name" value="Prot_kinase_dom"/>
</dbReference>
<evidence type="ECO:0000256" key="4">
    <source>
        <dbReference type="SAM" id="MobiDB-lite"/>
    </source>
</evidence>
<dbReference type="Pfam" id="PF00069">
    <property type="entry name" value="Pkinase"/>
    <property type="match status" value="2"/>
</dbReference>
<dbReference type="GO" id="GO:0005524">
    <property type="term" value="F:ATP binding"/>
    <property type="evidence" value="ECO:0007669"/>
    <property type="project" value="UniProtKB-UniRule"/>
</dbReference>
<organism evidence="6 7">
    <name type="scientific">Agrocybe pediades</name>
    <dbReference type="NCBI Taxonomy" id="84607"/>
    <lineage>
        <taxon>Eukaryota</taxon>
        <taxon>Fungi</taxon>
        <taxon>Dikarya</taxon>
        <taxon>Basidiomycota</taxon>
        <taxon>Agaricomycotina</taxon>
        <taxon>Agaricomycetes</taxon>
        <taxon>Agaricomycetidae</taxon>
        <taxon>Agaricales</taxon>
        <taxon>Agaricineae</taxon>
        <taxon>Strophariaceae</taxon>
        <taxon>Agrocybe</taxon>
    </lineage>
</organism>
<dbReference type="GO" id="GO:0045719">
    <property type="term" value="P:negative regulation of glycogen biosynthetic process"/>
    <property type="evidence" value="ECO:0007669"/>
    <property type="project" value="TreeGrafter"/>
</dbReference>
<name>A0A8H4R2M0_9AGAR</name>
<dbReference type="InterPro" id="IPR011009">
    <property type="entry name" value="Kinase-like_dom_sf"/>
</dbReference>
<dbReference type="InterPro" id="IPR017441">
    <property type="entry name" value="Protein_kinase_ATP_BS"/>
</dbReference>
<evidence type="ECO:0000259" key="5">
    <source>
        <dbReference type="PROSITE" id="PS50011"/>
    </source>
</evidence>
<dbReference type="GO" id="GO:0004674">
    <property type="term" value="F:protein serine/threonine kinase activity"/>
    <property type="evidence" value="ECO:0007669"/>
    <property type="project" value="TreeGrafter"/>
</dbReference>
<protein>
    <recommendedName>
        <fullName evidence="5">Protein kinase domain-containing protein</fullName>
    </recommendedName>
</protein>